<sequence length="399" mass="44285">MRTRRGEFKLLMLTYLLTIAVFGNLAILKQPIDTGAIIMGAIIFVLVTYAYFIIRKFFPDGDKFILQFAAIFSVIGIAMIYRLKPAYAIRQVIWFTIGVTMFVLIIVILPNIKSFVKYKRIYMIITLIFMAMATFIGRDVYGAKNWVFIGGFGFQPSEIGKLFFVAYLAAALKDYKDFKNLIEPALVVMATLGFMVLQRDLGSALLFFGISITMLYIATSKAKYIVVCIILFAIGAFVSYKLFGHVRVRVDIWLNPWEDPTKKGFQLVQSLIAIASGGFLGTGLGMGHPGFVPVADSDFIFAAICEEFGVFVGFGIMIFYFLLFYRCMRISLFVEDKFTQLLVVGYSAMIATQALVIIGGVVGAIPLTGITLPLISKGGSSMFSIFFALGILQKASEGE</sequence>
<keyword evidence="4 6" id="KW-1133">Transmembrane helix</keyword>
<protein>
    <submittedName>
        <fullName evidence="7">Lipid II flippase FtsW</fullName>
    </submittedName>
</protein>
<organism evidence="7 8">
    <name type="scientific">Clostridium oryzae</name>
    <dbReference type="NCBI Taxonomy" id="1450648"/>
    <lineage>
        <taxon>Bacteria</taxon>
        <taxon>Bacillati</taxon>
        <taxon>Bacillota</taxon>
        <taxon>Clostridia</taxon>
        <taxon>Eubacteriales</taxon>
        <taxon>Clostridiaceae</taxon>
        <taxon>Clostridium</taxon>
    </lineage>
</organism>
<dbReference type="OrthoDB" id="9812661at2"/>
<gene>
    <name evidence="7" type="primary">ftsW_1</name>
    <name evidence="7" type="ORF">CLORY_01130</name>
</gene>
<feature type="transmembrane region" description="Helical" evidence="6">
    <location>
        <begin position="343"/>
        <end position="368"/>
    </location>
</feature>
<dbReference type="Pfam" id="PF01098">
    <property type="entry name" value="FTSW_RODA_SPOVE"/>
    <property type="match status" value="1"/>
</dbReference>
<keyword evidence="5 6" id="KW-0472">Membrane</keyword>
<accession>A0A1V4IYZ3</accession>
<dbReference type="PANTHER" id="PTHR30474:SF3">
    <property type="entry name" value="PEPTIDOGLYCAN GLYCOSYLTRANSFERASE RODA"/>
    <property type="match status" value="1"/>
</dbReference>
<evidence type="ECO:0000313" key="7">
    <source>
        <dbReference type="EMBL" id="OPJ65113.1"/>
    </source>
</evidence>
<dbReference type="AlphaFoldDB" id="A0A1V4IYZ3"/>
<proteinExistence type="predicted"/>
<evidence type="ECO:0000256" key="1">
    <source>
        <dbReference type="ARBA" id="ARBA00004141"/>
    </source>
</evidence>
<dbReference type="Proteomes" id="UP000190080">
    <property type="component" value="Unassembled WGS sequence"/>
</dbReference>
<feature type="transmembrane region" description="Helical" evidence="6">
    <location>
        <begin position="299"/>
        <end position="323"/>
    </location>
</feature>
<dbReference type="EMBL" id="MZGV01000001">
    <property type="protein sequence ID" value="OPJ65113.1"/>
    <property type="molecule type" value="Genomic_DNA"/>
</dbReference>
<dbReference type="GO" id="GO:0051301">
    <property type="term" value="P:cell division"/>
    <property type="evidence" value="ECO:0007669"/>
    <property type="project" value="InterPro"/>
</dbReference>
<keyword evidence="3" id="KW-0133">Cell shape</keyword>
<reference evidence="7 8" key="1">
    <citation type="submission" date="2017-03" db="EMBL/GenBank/DDBJ databases">
        <title>Genome sequence of Clostridium oryzae DSM 28571.</title>
        <authorList>
            <person name="Poehlein A."/>
            <person name="Daniel R."/>
        </authorList>
    </citation>
    <scope>NUCLEOTIDE SEQUENCE [LARGE SCALE GENOMIC DNA]</scope>
    <source>
        <strain evidence="7 8">DSM 28571</strain>
    </source>
</reference>
<name>A0A1V4IYZ3_9CLOT</name>
<feature type="transmembrane region" description="Helical" evidence="6">
    <location>
        <begin position="64"/>
        <end position="81"/>
    </location>
</feature>
<evidence type="ECO:0000256" key="4">
    <source>
        <dbReference type="ARBA" id="ARBA00022989"/>
    </source>
</evidence>
<keyword evidence="8" id="KW-1185">Reference proteome</keyword>
<feature type="transmembrane region" description="Helical" evidence="6">
    <location>
        <begin position="224"/>
        <end position="243"/>
    </location>
</feature>
<evidence type="ECO:0000313" key="8">
    <source>
        <dbReference type="Proteomes" id="UP000190080"/>
    </source>
</evidence>
<dbReference type="RefSeq" id="WP_079421633.1">
    <property type="nucleotide sequence ID" value="NZ_MZGV01000001.1"/>
</dbReference>
<feature type="transmembrane region" description="Helical" evidence="6">
    <location>
        <begin position="87"/>
        <end position="109"/>
    </location>
</feature>
<feature type="transmembrane region" description="Helical" evidence="6">
    <location>
        <begin position="121"/>
        <end position="141"/>
    </location>
</feature>
<feature type="transmembrane region" description="Helical" evidence="6">
    <location>
        <begin position="12"/>
        <end position="28"/>
    </location>
</feature>
<evidence type="ECO:0000256" key="5">
    <source>
        <dbReference type="ARBA" id="ARBA00023136"/>
    </source>
</evidence>
<dbReference type="GO" id="GO:0005886">
    <property type="term" value="C:plasma membrane"/>
    <property type="evidence" value="ECO:0007669"/>
    <property type="project" value="TreeGrafter"/>
</dbReference>
<dbReference type="GO" id="GO:0015648">
    <property type="term" value="F:lipid-linked peptidoglycan transporter activity"/>
    <property type="evidence" value="ECO:0007669"/>
    <property type="project" value="TreeGrafter"/>
</dbReference>
<keyword evidence="2 6" id="KW-0812">Transmembrane</keyword>
<dbReference type="STRING" id="1450648.CLORY_01130"/>
<feature type="transmembrane region" description="Helical" evidence="6">
    <location>
        <begin position="374"/>
        <end position="392"/>
    </location>
</feature>
<feature type="transmembrane region" description="Helical" evidence="6">
    <location>
        <begin position="147"/>
        <end position="170"/>
    </location>
</feature>
<feature type="transmembrane region" description="Helical" evidence="6">
    <location>
        <begin position="264"/>
        <end position="287"/>
    </location>
</feature>
<dbReference type="PANTHER" id="PTHR30474">
    <property type="entry name" value="CELL CYCLE PROTEIN"/>
    <property type="match status" value="1"/>
</dbReference>
<evidence type="ECO:0000256" key="2">
    <source>
        <dbReference type="ARBA" id="ARBA00022692"/>
    </source>
</evidence>
<dbReference type="GO" id="GO:0032153">
    <property type="term" value="C:cell division site"/>
    <property type="evidence" value="ECO:0007669"/>
    <property type="project" value="TreeGrafter"/>
</dbReference>
<dbReference type="GO" id="GO:0008360">
    <property type="term" value="P:regulation of cell shape"/>
    <property type="evidence" value="ECO:0007669"/>
    <property type="project" value="UniProtKB-KW"/>
</dbReference>
<evidence type="ECO:0000256" key="6">
    <source>
        <dbReference type="SAM" id="Phobius"/>
    </source>
</evidence>
<feature type="transmembrane region" description="Helical" evidence="6">
    <location>
        <begin position="201"/>
        <end position="218"/>
    </location>
</feature>
<comment type="caution">
    <text evidence="7">The sequence shown here is derived from an EMBL/GenBank/DDBJ whole genome shotgun (WGS) entry which is preliminary data.</text>
</comment>
<evidence type="ECO:0000256" key="3">
    <source>
        <dbReference type="ARBA" id="ARBA00022960"/>
    </source>
</evidence>
<dbReference type="InterPro" id="IPR001182">
    <property type="entry name" value="FtsW/RodA"/>
</dbReference>
<feature type="transmembrane region" description="Helical" evidence="6">
    <location>
        <begin position="34"/>
        <end position="52"/>
    </location>
</feature>
<comment type="subcellular location">
    <subcellularLocation>
        <location evidence="1">Membrane</location>
        <topology evidence="1">Multi-pass membrane protein</topology>
    </subcellularLocation>
</comment>